<proteinExistence type="predicted"/>
<organism evidence="2 3">
    <name type="scientific">Sphingomicrobium clamense</name>
    <dbReference type="NCBI Taxonomy" id="2851013"/>
    <lineage>
        <taxon>Bacteria</taxon>
        <taxon>Pseudomonadati</taxon>
        <taxon>Pseudomonadota</taxon>
        <taxon>Alphaproteobacteria</taxon>
        <taxon>Sphingomonadales</taxon>
        <taxon>Sphingomonadaceae</taxon>
        <taxon>Sphingomicrobium</taxon>
    </lineage>
</organism>
<name>A0ABS6V4P1_9SPHN</name>
<evidence type="ECO:0000313" key="2">
    <source>
        <dbReference type="EMBL" id="MBW0144523.1"/>
    </source>
</evidence>
<protein>
    <submittedName>
        <fullName evidence="2">Cell wall hydrolase</fullName>
    </submittedName>
</protein>
<dbReference type="RefSeq" id="WP_218632510.1">
    <property type="nucleotide sequence ID" value="NZ_JAHVAH010000001.1"/>
</dbReference>
<dbReference type="InterPro" id="IPR011105">
    <property type="entry name" value="Cell_wall_hydrolase_SleB"/>
</dbReference>
<feature type="domain" description="Cell wall hydrolase SleB" evidence="1">
    <location>
        <begin position="76"/>
        <end position="179"/>
    </location>
</feature>
<evidence type="ECO:0000259" key="1">
    <source>
        <dbReference type="Pfam" id="PF07486"/>
    </source>
</evidence>
<accession>A0ABS6V4P1</accession>
<keyword evidence="3" id="KW-1185">Reference proteome</keyword>
<dbReference type="Pfam" id="PF07486">
    <property type="entry name" value="Hydrolase_2"/>
    <property type="match status" value="1"/>
</dbReference>
<sequence length="181" mass="20460">MFTTGGSEALAATVQSIPVINKIVESKETDIEEAIEEAEVLDSKSLPELVEDYKDSYELDRQGKCLATAVYFEARGESLEGQLAVADVVLNRADSEQYPDDWCDVVKQKAQFSFVQNRQFPKIRDMQSWEKAKAVARIAIDGAEEVVRGDVLWYHADYVKPIWRHNLSEVTKVGVHIFYNA</sequence>
<evidence type="ECO:0000313" key="3">
    <source>
        <dbReference type="Proteomes" id="UP000698028"/>
    </source>
</evidence>
<reference evidence="2 3" key="1">
    <citation type="submission" date="2021-07" db="EMBL/GenBank/DDBJ databases">
        <title>The draft genome sequence of Sphingomicrobium sp. B8.</title>
        <authorList>
            <person name="Mu L."/>
        </authorList>
    </citation>
    <scope>NUCLEOTIDE SEQUENCE [LARGE SCALE GENOMIC DNA]</scope>
    <source>
        <strain evidence="2 3">B8</strain>
    </source>
</reference>
<dbReference type="GO" id="GO:0016787">
    <property type="term" value="F:hydrolase activity"/>
    <property type="evidence" value="ECO:0007669"/>
    <property type="project" value="UniProtKB-KW"/>
</dbReference>
<comment type="caution">
    <text evidence="2">The sequence shown here is derived from an EMBL/GenBank/DDBJ whole genome shotgun (WGS) entry which is preliminary data.</text>
</comment>
<dbReference type="Proteomes" id="UP000698028">
    <property type="component" value="Unassembled WGS sequence"/>
</dbReference>
<dbReference type="EMBL" id="JAHVAH010000001">
    <property type="protein sequence ID" value="MBW0144523.1"/>
    <property type="molecule type" value="Genomic_DNA"/>
</dbReference>
<keyword evidence="2" id="KW-0378">Hydrolase</keyword>
<gene>
    <name evidence="2" type="ORF">KTQ36_04335</name>
</gene>